<dbReference type="Proteomes" id="UP000326936">
    <property type="component" value="Chromosome"/>
</dbReference>
<evidence type="ECO:0000256" key="1">
    <source>
        <dbReference type="SAM" id="Phobius"/>
    </source>
</evidence>
<name>A0A5P9CHF0_9VIBR</name>
<reference evidence="2 3" key="1">
    <citation type="submission" date="2019-10" db="EMBL/GenBank/DDBJ databases">
        <title>Complete genome sequence of Vibrio sp. strain THAF100, isolated from non-filtered water from the water column of tank 6 of a marine aquarium containing stony-coral fragments. Water maintained at 26 degree C.</title>
        <authorList>
            <person name="Ruckert C."/>
            <person name="Franco A."/>
            <person name="Kalinowski J."/>
            <person name="Glaeser S."/>
        </authorList>
    </citation>
    <scope>NUCLEOTIDE SEQUENCE [LARGE SCALE GENOMIC DNA]</scope>
    <source>
        <strain evidence="2 3">THAF100</strain>
    </source>
</reference>
<accession>A0A5P9CHF0</accession>
<keyword evidence="1" id="KW-1133">Transmembrane helix</keyword>
<keyword evidence="1" id="KW-0472">Membrane</keyword>
<evidence type="ECO:0000313" key="2">
    <source>
        <dbReference type="EMBL" id="QFT25700.1"/>
    </source>
</evidence>
<gene>
    <name evidence="2" type="ORF">FIV01_04590</name>
</gene>
<keyword evidence="3" id="KW-1185">Reference proteome</keyword>
<organism evidence="2 3">
    <name type="scientific">Vibrio aquimaris</name>
    <dbReference type="NCBI Taxonomy" id="2587862"/>
    <lineage>
        <taxon>Bacteria</taxon>
        <taxon>Pseudomonadati</taxon>
        <taxon>Pseudomonadota</taxon>
        <taxon>Gammaproteobacteria</taxon>
        <taxon>Vibrionales</taxon>
        <taxon>Vibrionaceae</taxon>
        <taxon>Vibrio</taxon>
    </lineage>
</organism>
<keyword evidence="1" id="KW-0812">Transmembrane</keyword>
<evidence type="ECO:0000313" key="3">
    <source>
        <dbReference type="Proteomes" id="UP000326936"/>
    </source>
</evidence>
<proteinExistence type="predicted"/>
<feature type="transmembrane region" description="Helical" evidence="1">
    <location>
        <begin position="28"/>
        <end position="44"/>
    </location>
</feature>
<dbReference type="AlphaFoldDB" id="A0A5P9CHF0"/>
<dbReference type="KEGG" id="vaq:FIV01_04590"/>
<sequence>MYISDLNVVKDKIINNGISNTYRLDSKFYVFEFFFNSIGVMFYIEGLNIG</sequence>
<protein>
    <submittedName>
        <fullName evidence="2">Uncharacterized protein</fullName>
    </submittedName>
</protein>
<dbReference type="EMBL" id="CP045350">
    <property type="protein sequence ID" value="QFT25700.1"/>
    <property type="molecule type" value="Genomic_DNA"/>
</dbReference>